<keyword evidence="3" id="KW-1185">Reference proteome</keyword>
<dbReference type="GO" id="GO:0003676">
    <property type="term" value="F:nucleic acid binding"/>
    <property type="evidence" value="ECO:0007669"/>
    <property type="project" value="InterPro"/>
</dbReference>
<dbReference type="InterPro" id="IPR052709">
    <property type="entry name" value="Transposase-MT_Hybrid"/>
</dbReference>
<evidence type="ECO:0000313" key="2">
    <source>
        <dbReference type="EMBL" id="GFR72878.1"/>
    </source>
</evidence>
<comment type="caution">
    <text evidence="2">The sequence shown here is derived from an EMBL/GenBank/DDBJ whole genome shotgun (WGS) entry which is preliminary data.</text>
</comment>
<feature type="region of interest" description="Disordered" evidence="1">
    <location>
        <begin position="86"/>
        <end position="105"/>
    </location>
</feature>
<dbReference type="PANTHER" id="PTHR46060">
    <property type="entry name" value="MARINER MOS1 TRANSPOSASE-LIKE PROTEIN"/>
    <property type="match status" value="1"/>
</dbReference>
<dbReference type="EMBL" id="BMAT01000778">
    <property type="protein sequence ID" value="GFR72878.1"/>
    <property type="molecule type" value="Genomic_DNA"/>
</dbReference>
<dbReference type="InterPro" id="IPR001888">
    <property type="entry name" value="Transposase_1"/>
</dbReference>
<accession>A0AAV4FHJ0</accession>
<dbReference type="PANTHER" id="PTHR46060:SF1">
    <property type="entry name" value="MARINER MOS1 TRANSPOSASE-LIKE PROTEIN"/>
    <property type="match status" value="1"/>
</dbReference>
<dbReference type="Proteomes" id="UP000762676">
    <property type="component" value="Unassembled WGS sequence"/>
</dbReference>
<protein>
    <submittedName>
        <fullName evidence="2">Transposase</fullName>
    </submittedName>
</protein>
<organism evidence="2 3">
    <name type="scientific">Elysia marginata</name>
    <dbReference type="NCBI Taxonomy" id="1093978"/>
    <lineage>
        <taxon>Eukaryota</taxon>
        <taxon>Metazoa</taxon>
        <taxon>Spiralia</taxon>
        <taxon>Lophotrochozoa</taxon>
        <taxon>Mollusca</taxon>
        <taxon>Gastropoda</taxon>
        <taxon>Heterobranchia</taxon>
        <taxon>Euthyneura</taxon>
        <taxon>Panpulmonata</taxon>
        <taxon>Sacoglossa</taxon>
        <taxon>Placobranchoidea</taxon>
        <taxon>Plakobranchidae</taxon>
        <taxon>Elysia</taxon>
    </lineage>
</organism>
<reference evidence="2 3" key="1">
    <citation type="journal article" date="2021" name="Elife">
        <title>Chloroplast acquisition without the gene transfer in kleptoplastic sea slugs, Plakobranchus ocellatus.</title>
        <authorList>
            <person name="Maeda T."/>
            <person name="Takahashi S."/>
            <person name="Yoshida T."/>
            <person name="Shimamura S."/>
            <person name="Takaki Y."/>
            <person name="Nagai Y."/>
            <person name="Toyoda A."/>
            <person name="Suzuki Y."/>
            <person name="Arimoto A."/>
            <person name="Ishii H."/>
            <person name="Satoh N."/>
            <person name="Nishiyama T."/>
            <person name="Hasebe M."/>
            <person name="Maruyama T."/>
            <person name="Minagawa J."/>
            <person name="Obokata J."/>
            <person name="Shigenobu S."/>
        </authorList>
    </citation>
    <scope>NUCLEOTIDE SEQUENCE [LARGE SCALE GENOMIC DNA]</scope>
</reference>
<evidence type="ECO:0000313" key="3">
    <source>
        <dbReference type="Proteomes" id="UP000762676"/>
    </source>
</evidence>
<dbReference type="AlphaFoldDB" id="A0AAV4FHJ0"/>
<dbReference type="InterPro" id="IPR036397">
    <property type="entry name" value="RNaseH_sf"/>
</dbReference>
<name>A0AAV4FHJ0_9GAST</name>
<gene>
    <name evidence="2" type="ORF">ElyMa_000389900</name>
</gene>
<feature type="compositionally biased region" description="Polar residues" evidence="1">
    <location>
        <begin position="91"/>
        <end position="105"/>
    </location>
</feature>
<dbReference type="Gene3D" id="3.30.420.10">
    <property type="entry name" value="Ribonuclease H-like superfamily/Ribonuclease H"/>
    <property type="match status" value="1"/>
</dbReference>
<dbReference type="Pfam" id="PF01359">
    <property type="entry name" value="Transposase_1"/>
    <property type="match status" value="1"/>
</dbReference>
<evidence type="ECO:0000256" key="1">
    <source>
        <dbReference type="SAM" id="MobiDB-lite"/>
    </source>
</evidence>
<sequence length="105" mass="11969">MGTKLLQVQGVQGCCLCKKVTFTVFWDMEGVVYIEFVEQGQSMNSKQYISTFRALKLRLRRACRVKDSILQHENARLHTTRQTRLKAAGTYDSTAPSIQPRSCPL</sequence>
<proteinExistence type="predicted"/>